<dbReference type="PANTHER" id="PTHR30570">
    <property type="entry name" value="PERIPLASMIC PHOSPHATE BINDING COMPONENT OF PHOSPHATE ABC TRANSPORTER"/>
    <property type="match status" value="1"/>
</dbReference>
<reference evidence="3 4" key="1">
    <citation type="submission" date="2016-10" db="EMBL/GenBank/DDBJ databases">
        <authorList>
            <person name="de Groot N.N."/>
        </authorList>
    </citation>
    <scope>NUCLEOTIDE SEQUENCE [LARGE SCALE GENOMIC DNA]</scope>
    <source>
        <strain evidence="3 4">CGMCC 1.10076</strain>
    </source>
</reference>
<name>A0A1G9B6I3_9FLAO</name>
<evidence type="ECO:0000313" key="4">
    <source>
        <dbReference type="Proteomes" id="UP000199580"/>
    </source>
</evidence>
<dbReference type="SUPFAM" id="SSF53850">
    <property type="entry name" value="Periplasmic binding protein-like II"/>
    <property type="match status" value="1"/>
</dbReference>
<proteinExistence type="predicted"/>
<dbReference type="Pfam" id="PF12849">
    <property type="entry name" value="PBP_like_2"/>
    <property type="match status" value="1"/>
</dbReference>
<dbReference type="EMBL" id="FNEZ01000005">
    <property type="protein sequence ID" value="SDK34485.1"/>
    <property type="molecule type" value="Genomic_DNA"/>
</dbReference>
<dbReference type="RefSeq" id="WP_091397705.1">
    <property type="nucleotide sequence ID" value="NZ_BKAI01000007.1"/>
</dbReference>
<dbReference type="InterPro" id="IPR024370">
    <property type="entry name" value="PBP_domain"/>
</dbReference>
<dbReference type="AlphaFoldDB" id="A0A1G9B6I3"/>
<protein>
    <submittedName>
        <fullName evidence="3">Phosphate transport system substrate-binding protein</fullName>
    </submittedName>
</protein>
<evidence type="ECO:0000256" key="1">
    <source>
        <dbReference type="ARBA" id="ARBA00022729"/>
    </source>
</evidence>
<keyword evidence="4" id="KW-1185">Reference proteome</keyword>
<organism evidence="3 4">
    <name type="scientific">Flavobacterium noncentrifugens</name>
    <dbReference type="NCBI Taxonomy" id="1128970"/>
    <lineage>
        <taxon>Bacteria</taxon>
        <taxon>Pseudomonadati</taxon>
        <taxon>Bacteroidota</taxon>
        <taxon>Flavobacteriia</taxon>
        <taxon>Flavobacteriales</taxon>
        <taxon>Flavobacteriaceae</taxon>
        <taxon>Flavobacterium</taxon>
    </lineage>
</organism>
<accession>A0A1G9B6I3</accession>
<feature type="domain" description="PBP" evidence="2">
    <location>
        <begin position="33"/>
        <end position="272"/>
    </location>
</feature>
<keyword evidence="1" id="KW-0732">Signal</keyword>
<dbReference type="Proteomes" id="UP000199580">
    <property type="component" value="Unassembled WGS sequence"/>
</dbReference>
<dbReference type="InterPro" id="IPR050811">
    <property type="entry name" value="Phosphate_ABC_transporter"/>
</dbReference>
<evidence type="ECO:0000259" key="2">
    <source>
        <dbReference type="Pfam" id="PF12849"/>
    </source>
</evidence>
<dbReference type="OrthoDB" id="1450880at2"/>
<dbReference type="PANTHER" id="PTHR30570:SF1">
    <property type="entry name" value="PHOSPHATE-BINDING PROTEIN PSTS"/>
    <property type="match status" value="1"/>
</dbReference>
<dbReference type="STRING" id="1128970.SAMN04487935_3191"/>
<evidence type="ECO:0000313" key="3">
    <source>
        <dbReference type="EMBL" id="SDK34485.1"/>
    </source>
</evidence>
<dbReference type="Gene3D" id="3.40.190.10">
    <property type="entry name" value="Periplasmic binding protein-like II"/>
    <property type="match status" value="2"/>
</dbReference>
<sequence>MKAKFKVAAFVLLAILVITCKKKEAGHSKESINSGKVTILVDETLTPIIEDQVQIFESTYDAKITLESKSEAEVIQKLANDTSQIAVLSRGLNPNEEQIFKNKKIIPRITKIATDAIALISNKNDKDTIIALQDIIAFMQQKPSSIKGLVFDNPNSSTARYINELAGIKSFPEKGVFSFKTNDEVIKYVSENSGIIGVVGMNWINDPKPETQPYLEKINVLSVKGNSSNSYTFPSQNNIAEGIYPLARDLYIVNCQGYAGLGMGFSSFVTSETGQRIILKAGLVPVKTPSRQILIRNGKETNKK</sequence>
<gene>
    <name evidence="3" type="ORF">SAMN04487935_3191</name>
</gene>